<evidence type="ECO:0000313" key="1">
    <source>
        <dbReference type="EMBL" id="KKO73939.1"/>
    </source>
</evidence>
<comment type="caution">
    <text evidence="1">The sequence shown here is derived from an EMBL/GenBank/DDBJ whole genome shotgun (WGS) entry which is preliminary data.</text>
</comment>
<dbReference type="VEuPathDB" id="MicrosporidiaDB:AAJ76_1670001420"/>
<gene>
    <name evidence="1" type="ORF">AAJ76_1670001420</name>
</gene>
<dbReference type="Proteomes" id="UP000034350">
    <property type="component" value="Unassembled WGS sequence"/>
</dbReference>
<dbReference type="RefSeq" id="XP_024329681.1">
    <property type="nucleotide sequence ID" value="XM_024474197.1"/>
</dbReference>
<accession>A0A0F9Z7N8</accession>
<dbReference type="GeneID" id="36319107"/>
<dbReference type="EMBL" id="JPQZ01000167">
    <property type="protein sequence ID" value="KKO73939.1"/>
    <property type="molecule type" value="Genomic_DNA"/>
</dbReference>
<name>A0A0F9Z7N8_9MICR</name>
<protein>
    <submittedName>
        <fullName evidence="1">Uncharacterized protein</fullName>
    </submittedName>
</protein>
<proteinExistence type="predicted"/>
<reference evidence="1 2" key="1">
    <citation type="journal article" date="2015" name="Environ. Microbiol.">
        <title>Genome analyses suggest the presence of polyploidy and recent human-driven expansions in eight global populations of the honeybee pathogen Nosema ceranae.</title>
        <authorList>
            <person name="Pelin A."/>
            <person name="Selman M."/>
            <person name="Aris-Brosou S."/>
            <person name="Farinelli L."/>
            <person name="Corradi N."/>
        </authorList>
    </citation>
    <scope>NUCLEOTIDE SEQUENCE [LARGE SCALE GENOMIC DNA]</scope>
    <source>
        <strain evidence="1 2">PA08 1199</strain>
    </source>
</reference>
<dbReference type="AlphaFoldDB" id="A0A0F9Z7N8"/>
<sequence>MKQDNWKENRILVGLHYLIVMIYLIQKKINADPQIGSIKLAVELKKIVKKTYIFDVYEIICVK</sequence>
<organism evidence="1 2">
    <name type="scientific">Vairimorpha ceranae</name>
    <dbReference type="NCBI Taxonomy" id="40302"/>
    <lineage>
        <taxon>Eukaryota</taxon>
        <taxon>Fungi</taxon>
        <taxon>Fungi incertae sedis</taxon>
        <taxon>Microsporidia</taxon>
        <taxon>Nosematidae</taxon>
        <taxon>Vairimorpha</taxon>
    </lineage>
</organism>
<evidence type="ECO:0000313" key="2">
    <source>
        <dbReference type="Proteomes" id="UP000034350"/>
    </source>
</evidence>
<keyword evidence="2" id="KW-1185">Reference proteome</keyword>